<dbReference type="PANTHER" id="PTHR43169">
    <property type="entry name" value="EXSB FAMILY PROTEIN"/>
    <property type="match status" value="1"/>
</dbReference>
<name>A0A518C5N5_9BACT</name>
<dbReference type="GO" id="GO:0006163">
    <property type="term" value="P:purine nucleotide metabolic process"/>
    <property type="evidence" value="ECO:0007669"/>
    <property type="project" value="UniProtKB-ARBA"/>
</dbReference>
<dbReference type="Pfam" id="PF02540">
    <property type="entry name" value="NAD_synthase"/>
    <property type="match status" value="1"/>
</dbReference>
<dbReference type="Proteomes" id="UP000318626">
    <property type="component" value="Chromosome"/>
</dbReference>
<reference evidence="4" key="1">
    <citation type="submission" date="2019-02" db="EMBL/GenBank/DDBJ databases">
        <title>Deep-cultivation of Planctomycetes and their phenomic and genomic characterization uncovers novel biology.</title>
        <authorList>
            <person name="Wiegand S."/>
            <person name="Jogler M."/>
            <person name="Boedeker C."/>
            <person name="Pinto D."/>
            <person name="Vollmers J."/>
            <person name="Rivas-Marin E."/>
            <person name="Kohn T."/>
            <person name="Peeters S.H."/>
            <person name="Heuer A."/>
            <person name="Rast P."/>
            <person name="Oberbeckmann S."/>
            <person name="Bunk B."/>
            <person name="Jeske O."/>
            <person name="Meyerdierks A."/>
            <person name="Storesund J.E."/>
            <person name="Kallscheuer N."/>
            <person name="Luecker S."/>
            <person name="Lage O.M."/>
            <person name="Pohl T."/>
            <person name="Merkel B.J."/>
            <person name="Hornburger P."/>
            <person name="Mueller R.-W."/>
            <person name="Bruemmer F."/>
            <person name="Labrenz M."/>
            <person name="Spormann A.M."/>
            <person name="Op den Camp H."/>
            <person name="Overmann J."/>
            <person name="Amann R."/>
            <person name="Jetten M.S.M."/>
            <person name="Mascher T."/>
            <person name="Medema M.H."/>
            <person name="Devos D.P."/>
            <person name="Kaster A.-K."/>
            <person name="Ovreas L."/>
            <person name="Rohde M."/>
            <person name="Galperin M.Y."/>
            <person name="Jogler C."/>
        </authorList>
    </citation>
    <scope>NUCLEOTIDE SEQUENCE [LARGE SCALE GENOMIC DNA]</scope>
    <source>
        <strain evidence="4">Pan97</strain>
    </source>
</reference>
<dbReference type="Gene3D" id="3.40.50.620">
    <property type="entry name" value="HUPs"/>
    <property type="match status" value="1"/>
</dbReference>
<dbReference type="InterPro" id="IPR022310">
    <property type="entry name" value="NAD/GMP_synthase"/>
</dbReference>
<dbReference type="KEGG" id="bvo:Pan97_15460"/>
<feature type="active site" description="Nucleophile and sulfur donor" evidence="1">
    <location>
        <position position="178"/>
    </location>
</feature>
<dbReference type="CDD" id="cd01990">
    <property type="entry name" value="LarE-like"/>
    <property type="match status" value="1"/>
</dbReference>
<sequence length="278" mass="30601">MTCDTSLPPSKRLLQWFHDLDSCLVAFSGGVDSSVVAKAAVLALGEKSFAVTAKSPSVAERDLRIAQETAEVIGIRHEVIETAELNRPGYVANAPDRCFHCKSELYDHLSAIRARYESAVIVNGANLDDRGDHRPGMIAATNAGVRSPLLECEIDKSTLREIAKAWDLPVWDRPASPCLASRIAYGVEVTPERLKMVELAEETLRSLGLRDLRVRYHDGDLARLEVPLESIAWLAQPETRETLAKRLTEIGFKFVTLDLGGLKSGSLNQLIQVSLDKK</sequence>
<dbReference type="InterPro" id="IPR014729">
    <property type="entry name" value="Rossmann-like_a/b/a_fold"/>
</dbReference>
<dbReference type="RefSeq" id="WP_144971488.1">
    <property type="nucleotide sequence ID" value="NZ_CP036289.1"/>
</dbReference>
<evidence type="ECO:0000256" key="1">
    <source>
        <dbReference type="PIRSR" id="PIRSR006661-1"/>
    </source>
</evidence>
<dbReference type="SUPFAM" id="SSF52402">
    <property type="entry name" value="Adenine nucleotide alpha hydrolases-like"/>
    <property type="match status" value="1"/>
</dbReference>
<dbReference type="EMBL" id="CP036289">
    <property type="protein sequence ID" value="QDU74537.1"/>
    <property type="molecule type" value="Genomic_DNA"/>
</dbReference>
<dbReference type="InterPro" id="IPR005232">
    <property type="entry name" value="LarE"/>
</dbReference>
<dbReference type="OrthoDB" id="9776919at2"/>
<feature type="domain" description="NAD/GMP synthase" evidence="2">
    <location>
        <begin position="22"/>
        <end position="84"/>
    </location>
</feature>
<dbReference type="InterPro" id="IPR052188">
    <property type="entry name" value="Ni-pincer_cofactor_biosynth"/>
</dbReference>
<proteinExistence type="predicted"/>
<keyword evidence="4" id="KW-1185">Reference proteome</keyword>
<dbReference type="AlphaFoldDB" id="A0A518C5N5"/>
<dbReference type="PANTHER" id="PTHR43169:SF2">
    <property type="entry name" value="NAD_GMP SYNTHASE DOMAIN-CONTAINING PROTEIN"/>
    <property type="match status" value="1"/>
</dbReference>
<dbReference type="GO" id="GO:0016783">
    <property type="term" value="F:sulfurtransferase activity"/>
    <property type="evidence" value="ECO:0007669"/>
    <property type="project" value="InterPro"/>
</dbReference>
<evidence type="ECO:0000259" key="2">
    <source>
        <dbReference type="Pfam" id="PF02540"/>
    </source>
</evidence>
<dbReference type="NCBIfam" id="TIGR00268">
    <property type="entry name" value="ATP-dependent sacrificial sulfur transferase LarE"/>
    <property type="match status" value="1"/>
</dbReference>
<organism evidence="3 4">
    <name type="scientific">Bremerella volcania</name>
    <dbReference type="NCBI Taxonomy" id="2527984"/>
    <lineage>
        <taxon>Bacteria</taxon>
        <taxon>Pseudomonadati</taxon>
        <taxon>Planctomycetota</taxon>
        <taxon>Planctomycetia</taxon>
        <taxon>Pirellulales</taxon>
        <taxon>Pirellulaceae</taxon>
        <taxon>Bremerella</taxon>
    </lineage>
</organism>
<accession>A0A518C5N5</accession>
<evidence type="ECO:0000313" key="3">
    <source>
        <dbReference type="EMBL" id="QDU74537.1"/>
    </source>
</evidence>
<dbReference type="PIRSF" id="PIRSF006661">
    <property type="entry name" value="PP-lp_UCP006661"/>
    <property type="match status" value="1"/>
</dbReference>
<evidence type="ECO:0000313" key="4">
    <source>
        <dbReference type="Proteomes" id="UP000318626"/>
    </source>
</evidence>
<gene>
    <name evidence="3" type="ORF">Pan97_15460</name>
</gene>
<protein>
    <submittedName>
        <fullName evidence="3">tRNA-specific 2-thiouridylase MnmA</fullName>
    </submittedName>
</protein>